<evidence type="ECO:0008006" key="4">
    <source>
        <dbReference type="Google" id="ProtNLM"/>
    </source>
</evidence>
<evidence type="ECO:0000313" key="3">
    <source>
        <dbReference type="Proteomes" id="UP000626786"/>
    </source>
</evidence>
<dbReference type="Pfam" id="PF13730">
    <property type="entry name" value="HTH_36"/>
    <property type="match status" value="1"/>
</dbReference>
<keyword evidence="3" id="KW-1185">Reference proteome</keyword>
<reference evidence="2 3" key="1">
    <citation type="submission" date="2020-08" db="EMBL/GenBank/DDBJ databases">
        <title>A Genomic Blueprint of the Chicken Gut Microbiome.</title>
        <authorList>
            <person name="Gilroy R."/>
            <person name="Ravi A."/>
            <person name="Getino M."/>
            <person name="Pursley I."/>
            <person name="Horton D.L."/>
            <person name="Alikhan N.-F."/>
            <person name="Baker D."/>
            <person name="Gharbi K."/>
            <person name="Hall N."/>
            <person name="Watson M."/>
            <person name="Adriaenssens E.M."/>
            <person name="Foster-Nyarko E."/>
            <person name="Jarju S."/>
            <person name="Secka A."/>
            <person name="Antonio M."/>
            <person name="Oren A."/>
            <person name="Chaudhuri R."/>
            <person name="La Ragione R.M."/>
            <person name="Hildebrand F."/>
            <person name="Pallen M.J."/>
        </authorList>
    </citation>
    <scope>NUCLEOTIDE SEQUENCE [LARGE SCALE GENOMIC DNA]</scope>
    <source>
        <strain evidence="2 3">Sa2YVA2</strain>
    </source>
</reference>
<dbReference type="EMBL" id="JACSQN010000006">
    <property type="protein sequence ID" value="MBD7984573.1"/>
    <property type="molecule type" value="Genomic_DNA"/>
</dbReference>
<feature type="compositionally biased region" description="Polar residues" evidence="1">
    <location>
        <begin position="122"/>
        <end position="132"/>
    </location>
</feature>
<gene>
    <name evidence="2" type="ORF">H9649_08275</name>
</gene>
<dbReference type="RefSeq" id="WP_191694271.1">
    <property type="nucleotide sequence ID" value="NZ_JACSQN010000006.1"/>
</dbReference>
<organism evidence="2 3">
    <name type="scientific">Sporosarcina quadrami</name>
    <dbReference type="NCBI Taxonomy" id="2762234"/>
    <lineage>
        <taxon>Bacteria</taxon>
        <taxon>Bacillati</taxon>
        <taxon>Bacillota</taxon>
        <taxon>Bacilli</taxon>
        <taxon>Bacillales</taxon>
        <taxon>Caryophanaceae</taxon>
        <taxon>Sporosarcina</taxon>
    </lineage>
</organism>
<protein>
    <recommendedName>
        <fullName evidence="4">Helix-turn-helix domain-containing protein</fullName>
    </recommendedName>
</protein>
<evidence type="ECO:0000313" key="2">
    <source>
        <dbReference type="EMBL" id="MBD7984573.1"/>
    </source>
</evidence>
<feature type="region of interest" description="Disordered" evidence="1">
    <location>
        <begin position="113"/>
        <end position="132"/>
    </location>
</feature>
<accession>A0ABR8U957</accession>
<proteinExistence type="predicted"/>
<dbReference type="Proteomes" id="UP000626786">
    <property type="component" value="Unassembled WGS sequence"/>
</dbReference>
<sequence>MTHYLQQYTKFNSIEEMDNAAEQHAKRHWDGLTKSDRLVLDVIRRYSVKYGAAHLKHGTIEEAIGKSNVTVRRAIRKLVTLEIIEKVHFIRPVMSGLGANIYIILPFDDQGKMDSRDDSDTPHTTNENEQVSTDEALLSKSLLKAKDLTYTSPEEPSELSTSLFSKMKSLLANTIGDAKQAREFFGIHKAISTRMLKFDLYKDDTKVFEEIAYRALRIAVIATKNKHIRNLPGYFKGVLMQLVDETYFSDLFMLFDKPVDLQHPKPWNNFFSKVYPFRD</sequence>
<comment type="caution">
    <text evidence="2">The sequence shown here is derived from an EMBL/GenBank/DDBJ whole genome shotgun (WGS) entry which is preliminary data.</text>
</comment>
<evidence type="ECO:0000256" key="1">
    <source>
        <dbReference type="SAM" id="MobiDB-lite"/>
    </source>
</evidence>
<name>A0ABR8U957_9BACL</name>